<feature type="transmembrane region" description="Helical" evidence="1">
    <location>
        <begin position="238"/>
        <end position="266"/>
    </location>
</feature>
<proteinExistence type="predicted"/>
<comment type="caution">
    <text evidence="2">The sequence shown here is derived from an EMBL/GenBank/DDBJ whole genome shotgun (WGS) entry which is preliminary data.</text>
</comment>
<sequence>MLRFEIKKIFSRTRNRVAVAFLLVVLVVVSMLTVNMVEYTDENGESSTGIAAARELRAEKNAHAGYITGDVLAEAVRENDAINSSPEALSDDIRQQNIAYGEKQGIEDILSLINQAFSPWREYNYYAADSVTEEEARTVYDKRISNLEDVLDSGQETVNADEREYLTDKYRELETPFYYEYFDGWSALLMYGNTYILILALVTGCLTAGIFSDEFRLKTDSVFFSTRLGRSGGTRAKLAAGVIIATGVYVTFSILYTFIVLAVLGADGAGCPIQLDLWRSSYNITFLQAYLLMVLGGYIGTLLTALLGMLVSAVTRMTTAAIIVPFIVLCAVPFLSRIVTLSKLFALFPDKLMQVYTNLSDFDFVKVFGHVFETATVIIPLYGMICLLILPLIYFIYRKAELR</sequence>
<evidence type="ECO:0000313" key="2">
    <source>
        <dbReference type="EMBL" id="HIU96329.1"/>
    </source>
</evidence>
<feature type="transmembrane region" description="Helical" evidence="1">
    <location>
        <begin position="286"/>
        <end position="311"/>
    </location>
</feature>
<keyword evidence="1" id="KW-0472">Membrane</keyword>
<dbReference type="AlphaFoldDB" id="A0A9D1N706"/>
<dbReference type="PANTHER" id="PTHR37305:SF1">
    <property type="entry name" value="MEMBRANE PROTEIN"/>
    <property type="match status" value="1"/>
</dbReference>
<feature type="transmembrane region" description="Helical" evidence="1">
    <location>
        <begin position="195"/>
        <end position="217"/>
    </location>
</feature>
<dbReference type="Proteomes" id="UP000824130">
    <property type="component" value="Unassembled WGS sequence"/>
</dbReference>
<organism evidence="2 3">
    <name type="scientific">Candidatus Allocopromorpha excrementipullorum</name>
    <dbReference type="NCBI Taxonomy" id="2840743"/>
    <lineage>
        <taxon>Bacteria</taxon>
        <taxon>Bacillati</taxon>
        <taxon>Bacillota</taxon>
        <taxon>Clostridia</taxon>
        <taxon>Eubacteriales</taxon>
        <taxon>Eubacteriaceae</taxon>
        <taxon>Eubacteriaceae incertae sedis</taxon>
        <taxon>Candidatus Allocopromorpha</taxon>
    </lineage>
</organism>
<keyword evidence="1" id="KW-0812">Transmembrane</keyword>
<dbReference type="PANTHER" id="PTHR37305">
    <property type="entry name" value="INTEGRAL MEMBRANE PROTEIN-RELATED"/>
    <property type="match status" value="1"/>
</dbReference>
<feature type="transmembrane region" description="Helical" evidence="1">
    <location>
        <begin position="368"/>
        <end position="397"/>
    </location>
</feature>
<dbReference type="EMBL" id="DVOB01000139">
    <property type="protein sequence ID" value="HIU96329.1"/>
    <property type="molecule type" value="Genomic_DNA"/>
</dbReference>
<evidence type="ECO:0000256" key="1">
    <source>
        <dbReference type="SAM" id="Phobius"/>
    </source>
</evidence>
<keyword evidence="1" id="KW-1133">Transmembrane helix</keyword>
<gene>
    <name evidence="2" type="ORF">IAD25_06480</name>
</gene>
<protein>
    <submittedName>
        <fullName evidence="2">ABC transporter permease</fullName>
    </submittedName>
</protein>
<evidence type="ECO:0000313" key="3">
    <source>
        <dbReference type="Proteomes" id="UP000824130"/>
    </source>
</evidence>
<accession>A0A9D1N706</accession>
<reference evidence="2" key="1">
    <citation type="submission" date="2020-10" db="EMBL/GenBank/DDBJ databases">
        <authorList>
            <person name="Gilroy R."/>
        </authorList>
    </citation>
    <scope>NUCLEOTIDE SEQUENCE</scope>
    <source>
        <strain evidence="2">ChiSjej4B22-8349</strain>
    </source>
</reference>
<name>A0A9D1N706_9FIRM</name>
<feature type="transmembrane region" description="Helical" evidence="1">
    <location>
        <begin position="323"/>
        <end position="348"/>
    </location>
</feature>
<reference evidence="2" key="2">
    <citation type="journal article" date="2021" name="PeerJ">
        <title>Extensive microbial diversity within the chicken gut microbiome revealed by metagenomics and culture.</title>
        <authorList>
            <person name="Gilroy R."/>
            <person name="Ravi A."/>
            <person name="Getino M."/>
            <person name="Pursley I."/>
            <person name="Horton D.L."/>
            <person name="Alikhan N.F."/>
            <person name="Baker D."/>
            <person name="Gharbi K."/>
            <person name="Hall N."/>
            <person name="Watson M."/>
            <person name="Adriaenssens E.M."/>
            <person name="Foster-Nyarko E."/>
            <person name="Jarju S."/>
            <person name="Secka A."/>
            <person name="Antonio M."/>
            <person name="Oren A."/>
            <person name="Chaudhuri R.R."/>
            <person name="La Ragione R."/>
            <person name="Hildebrand F."/>
            <person name="Pallen M.J."/>
        </authorList>
    </citation>
    <scope>NUCLEOTIDE SEQUENCE</scope>
    <source>
        <strain evidence="2">ChiSjej4B22-8349</strain>
    </source>
</reference>